<feature type="transmembrane region" description="Helical" evidence="8">
    <location>
        <begin position="449"/>
        <end position="468"/>
    </location>
</feature>
<keyword evidence="3 7" id="KW-0256">Endoplasmic reticulum</keyword>
<keyword evidence="10" id="KW-1185">Reference proteome</keyword>
<evidence type="ECO:0000256" key="6">
    <source>
        <dbReference type="ARBA" id="ARBA00023136"/>
    </source>
</evidence>
<organism evidence="9 10">
    <name type="scientific">Cladorrhinum samala</name>
    <dbReference type="NCBI Taxonomy" id="585594"/>
    <lineage>
        <taxon>Eukaryota</taxon>
        <taxon>Fungi</taxon>
        <taxon>Dikarya</taxon>
        <taxon>Ascomycota</taxon>
        <taxon>Pezizomycotina</taxon>
        <taxon>Sordariomycetes</taxon>
        <taxon>Sordariomycetidae</taxon>
        <taxon>Sordariales</taxon>
        <taxon>Podosporaceae</taxon>
        <taxon>Cladorrhinum</taxon>
    </lineage>
</organism>
<feature type="transmembrane region" description="Helical" evidence="8">
    <location>
        <begin position="408"/>
        <end position="429"/>
    </location>
</feature>
<protein>
    <submittedName>
        <fullName evidence="9">CHD5-like protein-domain-containing protein</fullName>
    </submittedName>
</protein>
<accession>A0AAV9HJE9</accession>
<dbReference type="InterPro" id="IPR029012">
    <property type="entry name" value="Helix_hairpin_bin_sf"/>
</dbReference>
<dbReference type="AlphaFoldDB" id="A0AAV9HJE9"/>
<dbReference type="FunFam" id="1.10.287.660:FF:000006">
    <property type="entry name" value="Protein GET1"/>
    <property type="match status" value="1"/>
</dbReference>
<evidence type="ECO:0000256" key="2">
    <source>
        <dbReference type="ARBA" id="ARBA00022692"/>
    </source>
</evidence>
<comment type="caution">
    <text evidence="9">The sequence shown here is derived from an EMBL/GenBank/DDBJ whole genome shotgun (WGS) entry which is preliminary data.</text>
</comment>
<dbReference type="Gene3D" id="1.10.287.660">
    <property type="entry name" value="Helix hairpin bin"/>
    <property type="match status" value="1"/>
</dbReference>
<dbReference type="PANTHER" id="PTHR39470">
    <property type="entry name" value="CHROMOSOME 10, WHOLE GENOME SHOTGUN SEQUENCE"/>
    <property type="match status" value="1"/>
</dbReference>
<feature type="transmembrane region" description="Helical" evidence="8">
    <location>
        <begin position="160"/>
        <end position="185"/>
    </location>
</feature>
<comment type="caution">
    <text evidence="7">Lacks conserved residue(s) required for the propagation of feature annotation.</text>
</comment>
<feature type="transmembrane region" description="Helical" evidence="8">
    <location>
        <begin position="279"/>
        <end position="298"/>
    </location>
</feature>
<dbReference type="GO" id="GO:0071816">
    <property type="term" value="P:tail-anchored membrane protein insertion into ER membrane"/>
    <property type="evidence" value="ECO:0007669"/>
    <property type="project" value="InterPro"/>
</dbReference>
<name>A0AAV9HJE9_9PEZI</name>
<dbReference type="Pfam" id="PF04420">
    <property type="entry name" value="CHD5"/>
    <property type="match status" value="1"/>
</dbReference>
<dbReference type="GO" id="GO:0043529">
    <property type="term" value="C:GET complex"/>
    <property type="evidence" value="ECO:0007669"/>
    <property type="project" value="InterPro"/>
</dbReference>
<comment type="similarity">
    <text evidence="7">Belongs to the WRB/GET1 family.</text>
</comment>
<dbReference type="HAMAP" id="MF_03113">
    <property type="entry name" value="Get1"/>
    <property type="match status" value="1"/>
</dbReference>
<reference evidence="9" key="2">
    <citation type="submission" date="2023-06" db="EMBL/GenBank/DDBJ databases">
        <authorList>
            <consortium name="Lawrence Berkeley National Laboratory"/>
            <person name="Mondo S.J."/>
            <person name="Hensen N."/>
            <person name="Bonometti L."/>
            <person name="Westerberg I."/>
            <person name="Brannstrom I.O."/>
            <person name="Guillou S."/>
            <person name="Cros-Aarteil S."/>
            <person name="Calhoun S."/>
            <person name="Haridas S."/>
            <person name="Kuo A."/>
            <person name="Pangilinan J."/>
            <person name="Riley R."/>
            <person name="Labutti K."/>
            <person name="Andreopoulos B."/>
            <person name="Lipzen A."/>
            <person name="Chen C."/>
            <person name="Yanf M."/>
            <person name="Daum C."/>
            <person name="Ng V."/>
            <person name="Clum A."/>
            <person name="Steindorff A."/>
            <person name="Ohm R."/>
            <person name="Martin F."/>
            <person name="Silar P."/>
            <person name="Natvig D."/>
            <person name="Lalanne C."/>
            <person name="Gautier V."/>
            <person name="Ament-Velasquez S.L."/>
            <person name="Kruys A."/>
            <person name="Hutchinson M.I."/>
            <person name="Powell A.J."/>
            <person name="Barry K."/>
            <person name="Miller A.N."/>
            <person name="Grigoriev I.V."/>
            <person name="Debuchy R."/>
            <person name="Gladieux P."/>
            <person name="Thoren M.H."/>
            <person name="Johannesson H."/>
        </authorList>
    </citation>
    <scope>NUCLEOTIDE SEQUENCE</scope>
    <source>
        <strain evidence="9">PSN324</strain>
    </source>
</reference>
<feature type="transmembrane region" description="Helical" evidence="8">
    <location>
        <begin position="373"/>
        <end position="396"/>
    </location>
</feature>
<evidence type="ECO:0000313" key="10">
    <source>
        <dbReference type="Proteomes" id="UP001321749"/>
    </source>
</evidence>
<keyword evidence="6 7" id="KW-0472">Membrane</keyword>
<dbReference type="InterPro" id="IPR028945">
    <property type="entry name" value="Get1"/>
</dbReference>
<dbReference type="EMBL" id="MU865023">
    <property type="protein sequence ID" value="KAK4459961.1"/>
    <property type="molecule type" value="Genomic_DNA"/>
</dbReference>
<evidence type="ECO:0000256" key="5">
    <source>
        <dbReference type="ARBA" id="ARBA00023054"/>
    </source>
</evidence>
<keyword evidence="2 7" id="KW-0812">Transmembrane</keyword>
<sequence length="592" mass="66539">MPSLLLVVFGIELVVQLVNTIGAATINGLIWRIYLSLPTPLSLELAAQKKKQKEYLAVRHELNATSSQDQFAKWAKLRRQHDKLLEDLEKKKNSHDAARVQFDRYLTTARLVSTRGLQWFLPMWYSKEPMFWLPSGWFPYYVEWFASFPRAPIGSVSIVVWQWACTGMLVLIIEAIMTLVGYAVASKQKQKQPVPAAGSGAGEKKDSISVNERSKMKQDFCFEVCGAKVESHKLAAGFIKSLVIFFGPILLPKIITYYRSIRAQQRNHNLKPIPLPPTIARNLVILFIISAAFLIRTLPPFSPFNIFTATQSRLQIPTDTLFTRLSSLRPLSPADLVLKSRFASLESRLLYLQFGGDVLSSCPFCSSDDPTSYLYYALPDLLTPHVFNLLVIAFVTAGKPGRGWRTPAAVGAVVVALLDMYLVSSYNYQLNSRALKLAEIDFFYWSSRVYRYVALAGLDGTLGLLLYLSGTNRAFVDPPAHAQRVEGVFRALTGVKGKINAVGVVKNTVLRDEGLRGRSNAYWSHEVRLTRETMEEEEVVKGINDALQNRLDIKALERDAEQYTRGIFEGTLPPEILNGDRERDGEGHKKVD</sequence>
<keyword evidence="1 7" id="KW-0813">Transport</keyword>
<evidence type="ECO:0000256" key="1">
    <source>
        <dbReference type="ARBA" id="ARBA00022448"/>
    </source>
</evidence>
<evidence type="ECO:0000256" key="4">
    <source>
        <dbReference type="ARBA" id="ARBA00022989"/>
    </source>
</evidence>
<evidence type="ECO:0000256" key="8">
    <source>
        <dbReference type="SAM" id="Phobius"/>
    </source>
</evidence>
<feature type="topological domain" description="Lumenal" evidence="7">
    <location>
        <begin position="1"/>
        <end position="4"/>
    </location>
</feature>
<dbReference type="InterPro" id="IPR027538">
    <property type="entry name" value="Get1_fungi"/>
</dbReference>
<feature type="topological domain" description="Cytoplasmic" evidence="7">
    <location>
        <begin position="173"/>
        <end position="592"/>
    </location>
</feature>
<evidence type="ECO:0000313" key="9">
    <source>
        <dbReference type="EMBL" id="KAK4459961.1"/>
    </source>
</evidence>
<dbReference type="PANTHER" id="PTHR39470:SF1">
    <property type="entry name" value="CHORISMATE SYNTHASE PROTEIN"/>
    <property type="match status" value="1"/>
</dbReference>
<gene>
    <name evidence="7" type="primary">GET1</name>
    <name evidence="9" type="ORF">QBC42DRAFT_340015</name>
</gene>
<evidence type="ECO:0000256" key="7">
    <source>
        <dbReference type="HAMAP-Rule" id="MF_03113"/>
    </source>
</evidence>
<feature type="transmembrane region" description="Helical" evidence="8">
    <location>
        <begin position="238"/>
        <end position="258"/>
    </location>
</feature>
<keyword evidence="5" id="KW-0175">Coiled coil</keyword>
<reference evidence="9" key="1">
    <citation type="journal article" date="2023" name="Mol. Phylogenet. Evol.">
        <title>Genome-scale phylogeny and comparative genomics of the fungal order Sordariales.</title>
        <authorList>
            <person name="Hensen N."/>
            <person name="Bonometti L."/>
            <person name="Westerberg I."/>
            <person name="Brannstrom I.O."/>
            <person name="Guillou S."/>
            <person name="Cros-Aarteil S."/>
            <person name="Calhoun S."/>
            <person name="Haridas S."/>
            <person name="Kuo A."/>
            <person name="Mondo S."/>
            <person name="Pangilinan J."/>
            <person name="Riley R."/>
            <person name="LaButti K."/>
            <person name="Andreopoulos B."/>
            <person name="Lipzen A."/>
            <person name="Chen C."/>
            <person name="Yan M."/>
            <person name="Daum C."/>
            <person name="Ng V."/>
            <person name="Clum A."/>
            <person name="Steindorff A."/>
            <person name="Ohm R.A."/>
            <person name="Martin F."/>
            <person name="Silar P."/>
            <person name="Natvig D.O."/>
            <person name="Lalanne C."/>
            <person name="Gautier V."/>
            <person name="Ament-Velasquez S.L."/>
            <person name="Kruys A."/>
            <person name="Hutchinson M.I."/>
            <person name="Powell A.J."/>
            <person name="Barry K."/>
            <person name="Miller A.N."/>
            <person name="Grigoriev I.V."/>
            <person name="Debuchy R."/>
            <person name="Gladieux P."/>
            <person name="Hiltunen Thoren M."/>
            <person name="Johannesson H."/>
        </authorList>
    </citation>
    <scope>NUCLEOTIDE SEQUENCE</scope>
    <source>
        <strain evidence="9">PSN324</strain>
    </source>
</reference>
<proteinExistence type="inferred from homology"/>
<keyword evidence="4 7" id="KW-1133">Transmembrane helix</keyword>
<dbReference type="Proteomes" id="UP001321749">
    <property type="component" value="Unassembled WGS sequence"/>
</dbReference>
<evidence type="ECO:0000256" key="3">
    <source>
        <dbReference type="ARBA" id="ARBA00022824"/>
    </source>
</evidence>